<dbReference type="EMBL" id="CAJOBC010096572">
    <property type="protein sequence ID" value="CAF4441192.1"/>
    <property type="molecule type" value="Genomic_DNA"/>
</dbReference>
<reference evidence="2" key="1">
    <citation type="submission" date="2021-02" db="EMBL/GenBank/DDBJ databases">
        <authorList>
            <person name="Nowell W R."/>
        </authorList>
    </citation>
    <scope>NUCLEOTIDE SEQUENCE</scope>
</reference>
<evidence type="ECO:0000313" key="3">
    <source>
        <dbReference type="EMBL" id="CAF4147963.1"/>
    </source>
</evidence>
<dbReference type="EMBL" id="CAJNOQ010030669">
    <property type="protein sequence ID" value="CAF1575992.1"/>
    <property type="molecule type" value="Genomic_DNA"/>
</dbReference>
<dbReference type="EMBL" id="CAJNOK010021729">
    <property type="protein sequence ID" value="CAF1336683.1"/>
    <property type="molecule type" value="Genomic_DNA"/>
</dbReference>
<evidence type="ECO:0000313" key="5">
    <source>
        <dbReference type="Proteomes" id="UP000663829"/>
    </source>
</evidence>
<comment type="caution">
    <text evidence="2">The sequence shown here is derived from an EMBL/GenBank/DDBJ whole genome shotgun (WGS) entry which is preliminary data.</text>
</comment>
<protein>
    <submittedName>
        <fullName evidence="2">Uncharacterized protein</fullName>
    </submittedName>
</protein>
<dbReference type="Proteomes" id="UP000682733">
    <property type="component" value="Unassembled WGS sequence"/>
</dbReference>
<evidence type="ECO:0000313" key="4">
    <source>
        <dbReference type="EMBL" id="CAF4441192.1"/>
    </source>
</evidence>
<keyword evidence="5" id="KW-1185">Reference proteome</keyword>
<dbReference type="Proteomes" id="UP000681722">
    <property type="component" value="Unassembled WGS sequence"/>
</dbReference>
<gene>
    <name evidence="2" type="ORF">GPM918_LOCUS40729</name>
    <name evidence="1" type="ORF">OVA965_LOCUS30145</name>
    <name evidence="4" type="ORF">SRO942_LOCUS41715</name>
    <name evidence="3" type="ORF">TMI583_LOCUS30940</name>
</gene>
<sequence>MIDSLEDGPFEVRKPATYGFGVMALNGGQVYAKACADCDDSLSQSLPSRLIIGGNISRHTDVLPYLFKMISVSDSGITEYNTATENAISAVIKTLK</sequence>
<dbReference type="EMBL" id="CAJOBA010043352">
    <property type="protein sequence ID" value="CAF4147963.1"/>
    <property type="molecule type" value="Genomic_DNA"/>
</dbReference>
<dbReference type="Proteomes" id="UP000663829">
    <property type="component" value="Unassembled WGS sequence"/>
</dbReference>
<dbReference type="InterPro" id="IPR011989">
    <property type="entry name" value="ARM-like"/>
</dbReference>
<proteinExistence type="predicted"/>
<dbReference type="Proteomes" id="UP000677228">
    <property type="component" value="Unassembled WGS sequence"/>
</dbReference>
<accession>A0A815YYW1</accession>
<dbReference type="Gene3D" id="1.25.10.10">
    <property type="entry name" value="Leucine-rich Repeat Variant"/>
    <property type="match status" value="1"/>
</dbReference>
<evidence type="ECO:0000313" key="2">
    <source>
        <dbReference type="EMBL" id="CAF1575992.1"/>
    </source>
</evidence>
<evidence type="ECO:0000313" key="1">
    <source>
        <dbReference type="EMBL" id="CAF1336683.1"/>
    </source>
</evidence>
<name>A0A815YYW1_9BILA</name>
<organism evidence="2 5">
    <name type="scientific">Didymodactylos carnosus</name>
    <dbReference type="NCBI Taxonomy" id="1234261"/>
    <lineage>
        <taxon>Eukaryota</taxon>
        <taxon>Metazoa</taxon>
        <taxon>Spiralia</taxon>
        <taxon>Gnathifera</taxon>
        <taxon>Rotifera</taxon>
        <taxon>Eurotatoria</taxon>
        <taxon>Bdelloidea</taxon>
        <taxon>Philodinida</taxon>
        <taxon>Philodinidae</taxon>
        <taxon>Didymodactylos</taxon>
    </lineage>
</organism>
<dbReference type="AlphaFoldDB" id="A0A815YYW1"/>